<feature type="transmembrane region" description="Helical" evidence="1">
    <location>
        <begin position="6"/>
        <end position="25"/>
    </location>
</feature>
<dbReference type="EMBL" id="JTHP01000053">
    <property type="protein sequence ID" value="KJD43620.1"/>
    <property type="molecule type" value="Genomic_DNA"/>
</dbReference>
<dbReference type="Proteomes" id="UP000032534">
    <property type="component" value="Unassembled WGS sequence"/>
</dbReference>
<proteinExistence type="predicted"/>
<comment type="caution">
    <text evidence="2">The sequence shown here is derived from an EMBL/GenBank/DDBJ whole genome shotgun (WGS) entry which is preliminary data.</text>
</comment>
<keyword evidence="1" id="KW-0472">Membrane</keyword>
<dbReference type="PATRIC" id="fig|159743.3.peg.4848"/>
<feature type="transmembrane region" description="Helical" evidence="1">
    <location>
        <begin position="37"/>
        <end position="59"/>
    </location>
</feature>
<feature type="transmembrane region" description="Helical" evidence="1">
    <location>
        <begin position="65"/>
        <end position="86"/>
    </location>
</feature>
<evidence type="ECO:0000313" key="2">
    <source>
        <dbReference type="EMBL" id="KJD43620.1"/>
    </source>
</evidence>
<reference evidence="2 3" key="1">
    <citation type="submission" date="2014-11" db="EMBL/GenBank/DDBJ databases">
        <title>Draft Genome Sequences of Paenibacillus polymyxa NRRL B-30509 and Paenibacillus terrae NRRL B-30644, Strains from a Poultry Environment that Produce Tridecaptin A and Paenicidins.</title>
        <authorList>
            <person name="van Belkum M.J."/>
            <person name="Lohans C.T."/>
            <person name="Vederas J.C."/>
        </authorList>
    </citation>
    <scope>NUCLEOTIDE SEQUENCE [LARGE SCALE GENOMIC DNA]</scope>
    <source>
        <strain evidence="2 3">NRRL B-30644</strain>
    </source>
</reference>
<sequence>MFISPTAIITLAVIILIIIFSFTSYSKSQQEPFIVYFTQKLIIVSASLLILTFIWFALFSVFAEVSLYAVLFGGALLTLVLLYFLICNWKRFEESISKFVKYVYHRNERKI</sequence>
<protein>
    <submittedName>
        <fullName evidence="2">Uncharacterized protein</fullName>
    </submittedName>
</protein>
<evidence type="ECO:0000313" key="3">
    <source>
        <dbReference type="Proteomes" id="UP000032534"/>
    </source>
</evidence>
<gene>
    <name evidence="2" type="ORF">QD47_21770</name>
</gene>
<accession>A0A0D7WWS3</accession>
<dbReference type="AlphaFoldDB" id="A0A0D7WWS3"/>
<name>A0A0D7WWS3_9BACL</name>
<keyword evidence="1" id="KW-0812">Transmembrane</keyword>
<evidence type="ECO:0000256" key="1">
    <source>
        <dbReference type="SAM" id="Phobius"/>
    </source>
</evidence>
<keyword evidence="1" id="KW-1133">Transmembrane helix</keyword>
<keyword evidence="3" id="KW-1185">Reference proteome</keyword>
<organism evidence="2 3">
    <name type="scientific">Paenibacillus terrae</name>
    <dbReference type="NCBI Taxonomy" id="159743"/>
    <lineage>
        <taxon>Bacteria</taxon>
        <taxon>Bacillati</taxon>
        <taxon>Bacillota</taxon>
        <taxon>Bacilli</taxon>
        <taxon>Bacillales</taxon>
        <taxon>Paenibacillaceae</taxon>
        <taxon>Paenibacillus</taxon>
    </lineage>
</organism>